<protein>
    <submittedName>
        <fullName evidence="2">Uncharacterized protein</fullName>
    </submittedName>
</protein>
<dbReference type="STRING" id="38302.SAMN04488535_0367"/>
<keyword evidence="1" id="KW-1133">Transmembrane helix</keyword>
<keyword evidence="3" id="KW-1185">Reference proteome</keyword>
<keyword evidence="1" id="KW-0812">Transmembrane</keyword>
<accession>A0A1G9LZV2</accession>
<evidence type="ECO:0000313" key="3">
    <source>
        <dbReference type="Proteomes" id="UP000199350"/>
    </source>
</evidence>
<dbReference type="AlphaFoldDB" id="A0A1G9LZV2"/>
<dbReference type="Proteomes" id="UP000199350">
    <property type="component" value="Chromosome I"/>
</dbReference>
<proteinExistence type="predicted"/>
<sequence length="95" mass="10462">MISYILVATCVGALAYESFRAWRRPTWSLSHLVSPVFTVAVVLLLSRAIMWYEAVPFWVWPALAFLAAATVGLAVYKYAATAPTRSEAAARTAPR</sequence>
<gene>
    <name evidence="2" type="ORF">SAMN04488535_0367</name>
</gene>
<evidence type="ECO:0000256" key="1">
    <source>
        <dbReference type="SAM" id="Phobius"/>
    </source>
</evidence>
<name>A0A1G9LZV2_9CORY</name>
<feature type="transmembrane region" description="Helical" evidence="1">
    <location>
        <begin position="57"/>
        <end position="76"/>
    </location>
</feature>
<keyword evidence="1" id="KW-0472">Membrane</keyword>
<dbReference type="EMBL" id="LT629700">
    <property type="protein sequence ID" value="SDL67197.1"/>
    <property type="molecule type" value="Genomic_DNA"/>
</dbReference>
<organism evidence="2 3">
    <name type="scientific">Corynebacterium mycetoides</name>
    <dbReference type="NCBI Taxonomy" id="38302"/>
    <lineage>
        <taxon>Bacteria</taxon>
        <taxon>Bacillati</taxon>
        <taxon>Actinomycetota</taxon>
        <taxon>Actinomycetes</taxon>
        <taxon>Mycobacteriales</taxon>
        <taxon>Corynebacteriaceae</taxon>
        <taxon>Corynebacterium</taxon>
    </lineage>
</organism>
<feature type="transmembrane region" description="Helical" evidence="1">
    <location>
        <begin position="25"/>
        <end position="45"/>
    </location>
</feature>
<evidence type="ECO:0000313" key="2">
    <source>
        <dbReference type="EMBL" id="SDL67197.1"/>
    </source>
</evidence>
<reference evidence="3" key="1">
    <citation type="submission" date="2016-10" db="EMBL/GenBank/DDBJ databases">
        <authorList>
            <person name="Varghese N."/>
            <person name="Submissions S."/>
        </authorList>
    </citation>
    <scope>NUCLEOTIDE SEQUENCE [LARGE SCALE GENOMIC DNA]</scope>
    <source>
        <strain evidence="3">DSM 20632</strain>
    </source>
</reference>